<sequence length="173" mass="20779">MNVRVDIIQDKSIWKKLKEDYKKEFQAEFPCTSIGEFINAMKKDIQLTNMFGVDIYEGKYIPKTIETIENIMNFEFFILKNETGAEFYTSDHPILHFNFSDEEGFKVVFPLSPEQCLIVYSNQEWLDAFPTQEIIVNEWFVKYVNRKMIQSSYKFIYSRSNNFEFVRKFMENQ</sequence>
<proteinExistence type="predicted"/>
<dbReference type="AlphaFoldDB" id="A0A0F9P9N8"/>
<gene>
    <name evidence="1" type="ORF">LCGC14_0928030</name>
</gene>
<organism evidence="1">
    <name type="scientific">marine sediment metagenome</name>
    <dbReference type="NCBI Taxonomy" id="412755"/>
    <lineage>
        <taxon>unclassified sequences</taxon>
        <taxon>metagenomes</taxon>
        <taxon>ecological metagenomes</taxon>
    </lineage>
</organism>
<name>A0A0F9P9N8_9ZZZZ</name>
<evidence type="ECO:0008006" key="2">
    <source>
        <dbReference type="Google" id="ProtNLM"/>
    </source>
</evidence>
<evidence type="ECO:0000313" key="1">
    <source>
        <dbReference type="EMBL" id="KKN21172.1"/>
    </source>
</evidence>
<dbReference type="EMBL" id="LAZR01003173">
    <property type="protein sequence ID" value="KKN21172.1"/>
    <property type="molecule type" value="Genomic_DNA"/>
</dbReference>
<reference evidence="1" key="1">
    <citation type="journal article" date="2015" name="Nature">
        <title>Complex archaea that bridge the gap between prokaryotes and eukaryotes.</title>
        <authorList>
            <person name="Spang A."/>
            <person name="Saw J.H."/>
            <person name="Jorgensen S.L."/>
            <person name="Zaremba-Niedzwiedzka K."/>
            <person name="Martijn J."/>
            <person name="Lind A.E."/>
            <person name="van Eijk R."/>
            <person name="Schleper C."/>
            <person name="Guy L."/>
            <person name="Ettema T.J."/>
        </authorList>
    </citation>
    <scope>NUCLEOTIDE SEQUENCE</scope>
</reference>
<accession>A0A0F9P9N8</accession>
<dbReference type="Pfam" id="PF14022">
    <property type="entry name" value="DUF4238"/>
    <property type="match status" value="1"/>
</dbReference>
<protein>
    <recommendedName>
        <fullName evidence="2">DUF4238 domain-containing protein</fullName>
    </recommendedName>
</protein>
<dbReference type="InterPro" id="IPR025332">
    <property type="entry name" value="DUF4238"/>
</dbReference>
<comment type="caution">
    <text evidence="1">The sequence shown here is derived from an EMBL/GenBank/DDBJ whole genome shotgun (WGS) entry which is preliminary data.</text>
</comment>